<evidence type="ECO:0000256" key="1">
    <source>
        <dbReference type="SAM" id="MobiDB-lite"/>
    </source>
</evidence>
<reference evidence="2 3" key="1">
    <citation type="journal article" date="2017" name="Mol. Ecol.">
        <title>Comparative and population genomic landscape of Phellinus noxius: A hypervariable fungus causing root rot in trees.</title>
        <authorList>
            <person name="Chung C.L."/>
            <person name="Lee T.J."/>
            <person name="Akiba M."/>
            <person name="Lee H.H."/>
            <person name="Kuo T.H."/>
            <person name="Liu D."/>
            <person name="Ke H.M."/>
            <person name="Yokoi T."/>
            <person name="Roa M.B."/>
            <person name="Lu M.J."/>
            <person name="Chang Y.Y."/>
            <person name="Ann P.J."/>
            <person name="Tsai J.N."/>
            <person name="Chen C.Y."/>
            <person name="Tzean S.S."/>
            <person name="Ota Y."/>
            <person name="Hattori T."/>
            <person name="Sahashi N."/>
            <person name="Liou R.F."/>
            <person name="Kikuchi T."/>
            <person name="Tsai I.J."/>
        </authorList>
    </citation>
    <scope>NUCLEOTIDE SEQUENCE [LARGE SCALE GENOMIC DNA]</scope>
    <source>
        <strain evidence="2 3">FFPRI411160</strain>
    </source>
</reference>
<feature type="compositionally biased region" description="Pro residues" evidence="1">
    <location>
        <begin position="167"/>
        <end position="176"/>
    </location>
</feature>
<organism evidence="2 3">
    <name type="scientific">Pyrrhoderma noxium</name>
    <dbReference type="NCBI Taxonomy" id="2282107"/>
    <lineage>
        <taxon>Eukaryota</taxon>
        <taxon>Fungi</taxon>
        <taxon>Dikarya</taxon>
        <taxon>Basidiomycota</taxon>
        <taxon>Agaricomycotina</taxon>
        <taxon>Agaricomycetes</taxon>
        <taxon>Hymenochaetales</taxon>
        <taxon>Hymenochaetaceae</taxon>
        <taxon>Pyrrhoderma</taxon>
    </lineage>
</organism>
<accession>A0A286UCX7</accession>
<comment type="caution">
    <text evidence="2">The sequence shown here is derived from an EMBL/GenBank/DDBJ whole genome shotgun (WGS) entry which is preliminary data.</text>
</comment>
<keyword evidence="3" id="KW-1185">Reference proteome</keyword>
<proteinExistence type="predicted"/>
<evidence type="ECO:0000313" key="2">
    <source>
        <dbReference type="EMBL" id="PAV17446.1"/>
    </source>
</evidence>
<evidence type="ECO:0000313" key="3">
    <source>
        <dbReference type="Proteomes" id="UP000217199"/>
    </source>
</evidence>
<dbReference type="EMBL" id="NBII01000007">
    <property type="protein sequence ID" value="PAV17446.1"/>
    <property type="molecule type" value="Genomic_DNA"/>
</dbReference>
<gene>
    <name evidence="2" type="ORF">PNOK_0751000</name>
</gene>
<name>A0A286UCX7_9AGAM</name>
<dbReference type="AlphaFoldDB" id="A0A286UCX7"/>
<feature type="region of interest" description="Disordered" evidence="1">
    <location>
        <begin position="164"/>
        <end position="226"/>
    </location>
</feature>
<dbReference type="InParanoid" id="A0A286UCX7"/>
<protein>
    <submittedName>
        <fullName evidence="2">Uncharacterized protein</fullName>
    </submittedName>
</protein>
<sequence>MGAFHWMFYIHVGDESNKNGEIMHANNSEKFDYYWMFERKKHTLLTEKLAIARRIGKLPQGWTLDDLENYLQENIPVPYSRGDETKFTCRIYCLQVLFFMKRIKEEKDRMVFFPEEIKELEKELIARANVKEAEARACITFIKDVPHFPGYTPLFEAYKWKQKEITPSPPPTPPAAPSSSTASSSRTTVQRENKTPKTLASPKPPNPPTTTNPSPARGGRSKRRGG</sequence>
<dbReference type="Proteomes" id="UP000217199">
    <property type="component" value="Unassembled WGS sequence"/>
</dbReference>